<dbReference type="Proteomes" id="UP000596660">
    <property type="component" value="Unplaced"/>
</dbReference>
<feature type="compositionally biased region" description="Low complexity" evidence="7">
    <location>
        <begin position="1269"/>
        <end position="1283"/>
    </location>
</feature>
<feature type="transmembrane region" description="Helical" evidence="8">
    <location>
        <begin position="1222"/>
        <end position="1246"/>
    </location>
</feature>
<feature type="compositionally biased region" description="Basic and acidic residues" evidence="7">
    <location>
        <begin position="1596"/>
        <end position="1606"/>
    </location>
</feature>
<feature type="chain" id="PRO_5031137585" description="Protein kinase domain-containing protein" evidence="9">
    <location>
        <begin position="31"/>
        <end position="1708"/>
    </location>
</feature>
<evidence type="ECO:0000256" key="9">
    <source>
        <dbReference type="SAM" id="SignalP"/>
    </source>
</evidence>
<protein>
    <recommendedName>
        <fullName evidence="10">Protein kinase domain-containing protein</fullName>
    </recommendedName>
</protein>
<dbReference type="Pfam" id="PF23180">
    <property type="entry name" value="ALE2_N"/>
    <property type="match status" value="1"/>
</dbReference>
<feature type="region of interest" description="Disordered" evidence="7">
    <location>
        <begin position="191"/>
        <end position="238"/>
    </location>
</feature>
<feature type="compositionally biased region" description="Low complexity" evidence="7">
    <location>
        <begin position="788"/>
        <end position="797"/>
    </location>
</feature>
<feature type="region of interest" description="Disordered" evidence="7">
    <location>
        <begin position="1594"/>
        <end position="1619"/>
    </location>
</feature>
<feature type="compositionally biased region" description="Pro residues" evidence="7">
    <location>
        <begin position="516"/>
        <end position="529"/>
    </location>
</feature>
<dbReference type="InterPro" id="IPR001245">
    <property type="entry name" value="Ser-Thr/Tyr_kinase_cat_dom"/>
</dbReference>
<dbReference type="SUPFAM" id="SSF56112">
    <property type="entry name" value="Protein kinase-like (PK-like)"/>
    <property type="match status" value="1"/>
</dbReference>
<dbReference type="PROSITE" id="PS00107">
    <property type="entry name" value="PROTEIN_KINASE_ATP"/>
    <property type="match status" value="1"/>
</dbReference>
<proteinExistence type="predicted"/>
<feature type="region of interest" description="Disordered" evidence="7">
    <location>
        <begin position="1263"/>
        <end position="1283"/>
    </location>
</feature>
<evidence type="ECO:0000256" key="6">
    <source>
        <dbReference type="PROSITE-ProRule" id="PRU10141"/>
    </source>
</evidence>
<feature type="region of interest" description="Disordered" evidence="7">
    <location>
        <begin position="74"/>
        <end position="169"/>
    </location>
</feature>
<feature type="compositionally biased region" description="Pro residues" evidence="7">
    <location>
        <begin position="635"/>
        <end position="677"/>
    </location>
</feature>
<keyword evidence="1" id="KW-0723">Serine/threonine-protein kinase</keyword>
<keyword evidence="12" id="KW-1185">Reference proteome</keyword>
<dbReference type="Pfam" id="PF07714">
    <property type="entry name" value="PK_Tyr_Ser-Thr"/>
    <property type="match status" value="1"/>
</dbReference>
<feature type="compositionally biased region" description="Low complexity" evidence="7">
    <location>
        <begin position="726"/>
        <end position="740"/>
    </location>
</feature>
<feature type="compositionally biased region" description="Polar residues" evidence="7">
    <location>
        <begin position="1659"/>
        <end position="1670"/>
    </location>
</feature>
<evidence type="ECO:0000256" key="8">
    <source>
        <dbReference type="SAM" id="Phobius"/>
    </source>
</evidence>
<feature type="compositionally biased region" description="Low complexity" evidence="7">
    <location>
        <begin position="596"/>
        <end position="605"/>
    </location>
</feature>
<reference evidence="11" key="2">
    <citation type="submission" date="2021-03" db="UniProtKB">
        <authorList>
            <consortium name="EnsemblPlants"/>
        </authorList>
    </citation>
    <scope>IDENTIFICATION</scope>
</reference>
<dbReference type="OMA" id="PWPSINR"/>
<feature type="compositionally biased region" description="Pro residues" evidence="7">
    <location>
        <begin position="373"/>
        <end position="389"/>
    </location>
</feature>
<evidence type="ECO:0000259" key="10">
    <source>
        <dbReference type="PROSITE" id="PS50011"/>
    </source>
</evidence>
<keyword evidence="8" id="KW-0472">Membrane</keyword>
<dbReference type="Gene3D" id="3.30.200.20">
    <property type="entry name" value="Phosphorylase Kinase, domain 1"/>
    <property type="match status" value="1"/>
</dbReference>
<dbReference type="InterPro" id="IPR017441">
    <property type="entry name" value="Protein_kinase_ATP_BS"/>
</dbReference>
<feature type="compositionally biased region" description="Pro residues" evidence="7">
    <location>
        <begin position="776"/>
        <end position="787"/>
    </location>
</feature>
<dbReference type="FunFam" id="1.10.510.10:FF:000051">
    <property type="entry name" value="Receptor-like serine/threonine-protein kinase ALE2"/>
    <property type="match status" value="1"/>
</dbReference>
<dbReference type="InterPro" id="IPR057597">
    <property type="entry name" value="ALE2_N"/>
</dbReference>
<sequence length="1708" mass="180224">MGLMLQVTWQLMNLFIIAVAILVPGSPGFGEPLSLESSSPIPSIETQVPNFILEQEPLQNGLIVQPPISSPSINSPPVYQLIQGPPPFPTPRQSNTLPPQHGFHGSTPTSSEESPSYSAFPSAKAPQESTSPPAAQQSNDLAPSLQAAKPPHYTTQPASDEPSYDSIMIPSVEPPRALAVPPTAKPPVVIPQVSSTISPPEPFPLASPSPHMEVSQHNTTMQSLPIPPIPESEAPIISTSPSVLVPQAAKPLDLKPPLPAAEPPYASAIPLAAKPPVAVSRQPTSQPPEALASPSPPREVSQHNSTMQSPPMSGADAPVVSTPPTVLAPSHASSQPLDARPPQSKPIDFKPPLPIAETPHAKSPGILPQLPSAEPPKALPQAFPSPPPKFSQHSSTMQSPPIPTETPVNLTPPTVMAPSHASSHPLVAKPPHSSDLPFVAKPPLSVAEPPHASSAKPPLVIPQLPSAQPPEVLPHIPVAEAPPNSTSPAILAPTHALAQPPRAAKPSHIPALPLAANPPFPEPPLPTKPPQGLNLTPPPKASPILPLLHPTMPPHPLDTQSPPPELGMPNASSPPPQLSMPNKSSPMPQPVPPHQSSPSPQSVSPYTMSPPPQLVLPHAPPPTSTVPSNASLPPSMAPPTLDPPPTLASPSPLPSNVLSPPPQHVPPILSSPPPQLIPPIASSPLPQLIPPPASPPTSAFPSNASVPPSSVMPPPDLPLPPPAVPPHSSAMPSHASAPLPQLAPPHPSPPPYVLPAPPPLELPHISPPRSSIVPGEVPPNASPPSPFLTPLSPASPANPSQPLSAPPSSEPLHSSVPPSPVRQQTVPTAPPQSSQRKETPDMAPPPSLASPERSPSPRTLPEGAPPGPEVTPRSLPPSSHQSEAPKHAPISRPNVSEPNTSPLSAPPPSNNPVSGRSSPMAPPGRAPNQSPEDKFSPHHAPSKPKFERHNANAPAPFSFKVPPANNGSHHSLHHSPVTGSPTAMGPLPSPPGIPEITPAPSPLQRASPGNSGIPFLSPKISPSGSSTRKTKRPLAPPIWSLPPPPPNADCAYLTCPEPFTNTPPGSPCGCVWPMQVGLRLSVPLYTFFPLVSELSREIAAGVFMKQSQVRVMGANAASQESDKTIALVDLVPLDEKFDNVTALLTFQRFWHKQVIIDKSIFGDYDVLYVRYPGLPASPPMAPADIAVINGMPYSVRDPNQNSVHPLGVDVTKQKHKKKLSGIVIAAIIFSAIVCVLICCSVAWVLLFRHMNRDPEPVQIARGLPSLGRSSGPTGNSIGSGPSSSLSIGSNLAAYTGSAKTFNASEIEKATDGFSPSRIVGEGGFGLVYGGVLEDETSVAVKVLKRDDQQGGREFLAEVEMLSRLHHRNLVKLIGICTDEHLRCLIYELIPNGSVESHLHGTDKETAPLDWASRMKIALGAARGLAYLHEDSSPRVIHRDFKSSNILLENDFTPKVSDFGLARSAMDGDNQHISTRVMGTFGYVAPEYAMTGHLLVKSDVYSYGVVLLELLTGRKPVDMTQPPGQENLAAWTRPFLTTKEGIELILDPSLGSDVSLDSAAKVAAIASMCVQSEVSHRPFMGEVVQALKLVCDECDDSRDGNSRHGSHENLSVDYDDKASPVSEAPDYLPTQFSLQNYQSALDVEKGMSMSENFNASARTYRQTSDSFQRHSASGPLKTTRGRNFWQKMRLSNGSASEHGIMYRLWAGSH</sequence>
<dbReference type="GeneID" id="110683084"/>
<dbReference type="KEGG" id="cqi:110683084"/>
<dbReference type="PROSITE" id="PS50011">
    <property type="entry name" value="PROTEIN_KINASE_DOM"/>
    <property type="match status" value="1"/>
</dbReference>
<feature type="compositionally biased region" description="Pro residues" evidence="7">
    <location>
        <begin position="608"/>
        <end position="624"/>
    </location>
</feature>
<evidence type="ECO:0000256" key="3">
    <source>
        <dbReference type="ARBA" id="ARBA00022741"/>
    </source>
</evidence>
<keyword evidence="3 6" id="KW-0547">Nucleotide-binding</keyword>
<feature type="compositionally biased region" description="Polar residues" evidence="7">
    <location>
        <begin position="127"/>
        <end position="141"/>
    </location>
</feature>
<keyword evidence="8" id="KW-1133">Transmembrane helix</keyword>
<feature type="domain" description="Protein kinase" evidence="10">
    <location>
        <begin position="1313"/>
        <end position="1589"/>
    </location>
</feature>
<dbReference type="OrthoDB" id="1901798at2759"/>
<dbReference type="InterPro" id="IPR000719">
    <property type="entry name" value="Prot_kinase_dom"/>
</dbReference>
<feature type="compositionally biased region" description="Pro residues" evidence="7">
    <location>
        <begin position="987"/>
        <end position="1001"/>
    </location>
</feature>
<feature type="compositionally biased region" description="Polar residues" evidence="7">
    <location>
        <begin position="821"/>
        <end position="834"/>
    </location>
</feature>
<dbReference type="GO" id="GO:0004674">
    <property type="term" value="F:protein serine/threonine kinase activity"/>
    <property type="evidence" value="ECO:0007669"/>
    <property type="project" value="UniProtKB-KW"/>
</dbReference>
<dbReference type="InterPro" id="IPR008271">
    <property type="entry name" value="Ser/Thr_kinase_AS"/>
</dbReference>
<dbReference type="CDD" id="cd14066">
    <property type="entry name" value="STKc_IRAK"/>
    <property type="match status" value="1"/>
</dbReference>
<feature type="compositionally biased region" description="Pro residues" evidence="7">
    <location>
        <begin position="551"/>
        <end position="578"/>
    </location>
</feature>
<keyword evidence="4" id="KW-0418">Kinase</keyword>
<gene>
    <name evidence="11" type="primary">LOC110683084</name>
</gene>
<keyword evidence="8" id="KW-0812">Transmembrane</keyword>
<dbReference type="EnsemblPlants" id="AUR62029069-RA">
    <property type="protein sequence ID" value="AUR62029069-RA:cds"/>
    <property type="gene ID" value="AUR62029069"/>
</dbReference>
<evidence type="ECO:0000256" key="5">
    <source>
        <dbReference type="ARBA" id="ARBA00022840"/>
    </source>
</evidence>
<dbReference type="FunFam" id="3.30.200.20:FF:000146">
    <property type="entry name" value="receptor-like serine/threonine-protein kinase ALE2"/>
    <property type="match status" value="1"/>
</dbReference>
<name>A0A803MGG7_CHEQI</name>
<evidence type="ECO:0000256" key="4">
    <source>
        <dbReference type="ARBA" id="ARBA00022777"/>
    </source>
</evidence>
<dbReference type="PANTHER" id="PTHR47989:SF9">
    <property type="entry name" value="PROTEIN KINASE SUPERFAMILY PROTEIN"/>
    <property type="match status" value="1"/>
</dbReference>
<feature type="compositionally biased region" description="Pro residues" evidence="7">
    <location>
        <begin position="741"/>
        <end position="761"/>
    </location>
</feature>
<evidence type="ECO:0000313" key="11">
    <source>
        <dbReference type="EnsemblPlants" id="AUR62029069-RA:cds"/>
    </source>
</evidence>
<feature type="compositionally biased region" description="Pro residues" evidence="7">
    <location>
        <begin position="710"/>
        <end position="725"/>
    </location>
</feature>
<evidence type="ECO:0000256" key="2">
    <source>
        <dbReference type="ARBA" id="ARBA00022679"/>
    </source>
</evidence>
<evidence type="ECO:0000256" key="1">
    <source>
        <dbReference type="ARBA" id="ARBA00022527"/>
    </source>
</evidence>
<dbReference type="RefSeq" id="XP_021715124.1">
    <property type="nucleotide sequence ID" value="XM_021859432.1"/>
</dbReference>
<feature type="region of interest" description="Disordered" evidence="7">
    <location>
        <begin position="1659"/>
        <end position="1679"/>
    </location>
</feature>
<feature type="compositionally biased region" description="Low complexity" evidence="7">
    <location>
        <begin position="696"/>
        <end position="709"/>
    </location>
</feature>
<evidence type="ECO:0000256" key="7">
    <source>
        <dbReference type="SAM" id="MobiDB-lite"/>
    </source>
</evidence>
<dbReference type="InterPro" id="IPR011009">
    <property type="entry name" value="Kinase-like_dom_sf"/>
</dbReference>
<dbReference type="PANTHER" id="PTHR47989">
    <property type="entry name" value="OS01G0750732 PROTEIN"/>
    <property type="match status" value="1"/>
</dbReference>
<accession>A0A803MGG7</accession>
<reference evidence="11" key="1">
    <citation type="journal article" date="2017" name="Nature">
        <title>The genome of Chenopodium quinoa.</title>
        <authorList>
            <person name="Jarvis D.E."/>
            <person name="Ho Y.S."/>
            <person name="Lightfoot D.J."/>
            <person name="Schmoeckel S.M."/>
            <person name="Li B."/>
            <person name="Borm T.J.A."/>
            <person name="Ohyanagi H."/>
            <person name="Mineta K."/>
            <person name="Michell C.T."/>
            <person name="Saber N."/>
            <person name="Kharbatia N.M."/>
            <person name="Rupper R.R."/>
            <person name="Sharp A.R."/>
            <person name="Dally N."/>
            <person name="Boughton B.A."/>
            <person name="Woo Y.H."/>
            <person name="Gao G."/>
            <person name="Schijlen E.G.W.M."/>
            <person name="Guo X."/>
            <person name="Momin A.A."/>
            <person name="Negrao S."/>
            <person name="Al-Babili S."/>
            <person name="Gehring C."/>
            <person name="Roessner U."/>
            <person name="Jung C."/>
            <person name="Murphy K."/>
            <person name="Arold S.T."/>
            <person name="Gojobori T."/>
            <person name="van der Linden C.G."/>
            <person name="van Loo E.N."/>
            <person name="Jellen E.N."/>
            <person name="Maughan P.J."/>
            <person name="Tester M."/>
        </authorList>
    </citation>
    <scope>NUCLEOTIDE SEQUENCE [LARGE SCALE GENOMIC DNA]</scope>
    <source>
        <strain evidence="11">cv. PI 614886</strain>
    </source>
</reference>
<feature type="binding site" evidence="6">
    <location>
        <position position="1341"/>
    </location>
    <ligand>
        <name>ATP</name>
        <dbReference type="ChEBI" id="CHEBI:30616"/>
    </ligand>
</feature>
<dbReference type="Gene3D" id="1.10.510.10">
    <property type="entry name" value="Transferase(Phosphotransferase) domain 1"/>
    <property type="match status" value="1"/>
</dbReference>
<feature type="compositionally biased region" description="Polar residues" evidence="7">
    <location>
        <begin position="302"/>
        <end position="311"/>
    </location>
</feature>
<keyword evidence="5 6" id="KW-0067">ATP-binding</keyword>
<feature type="region of interest" description="Disordered" evidence="7">
    <location>
        <begin position="275"/>
        <end position="1040"/>
    </location>
</feature>
<dbReference type="Gramene" id="AUR62029069-RA">
    <property type="protein sequence ID" value="AUR62029069-RA:cds"/>
    <property type="gene ID" value="AUR62029069"/>
</dbReference>
<dbReference type="GO" id="GO:0005524">
    <property type="term" value="F:ATP binding"/>
    <property type="evidence" value="ECO:0007669"/>
    <property type="project" value="UniProtKB-UniRule"/>
</dbReference>
<keyword evidence="9" id="KW-0732">Signal</keyword>
<feature type="compositionally biased region" description="Low complexity" evidence="7">
    <location>
        <begin position="106"/>
        <end position="123"/>
    </location>
</feature>
<feature type="signal peptide" evidence="9">
    <location>
        <begin position="1"/>
        <end position="30"/>
    </location>
</feature>
<evidence type="ECO:0000313" key="12">
    <source>
        <dbReference type="Proteomes" id="UP000596660"/>
    </source>
</evidence>
<dbReference type="PROSITE" id="PS00108">
    <property type="entry name" value="PROTEIN_KINASE_ST"/>
    <property type="match status" value="1"/>
</dbReference>
<organism evidence="11 12">
    <name type="scientific">Chenopodium quinoa</name>
    <name type="common">Quinoa</name>
    <dbReference type="NCBI Taxonomy" id="63459"/>
    <lineage>
        <taxon>Eukaryota</taxon>
        <taxon>Viridiplantae</taxon>
        <taxon>Streptophyta</taxon>
        <taxon>Embryophyta</taxon>
        <taxon>Tracheophyta</taxon>
        <taxon>Spermatophyta</taxon>
        <taxon>Magnoliopsida</taxon>
        <taxon>eudicotyledons</taxon>
        <taxon>Gunneridae</taxon>
        <taxon>Pentapetalae</taxon>
        <taxon>Caryophyllales</taxon>
        <taxon>Chenopodiaceae</taxon>
        <taxon>Chenopodioideae</taxon>
        <taxon>Atripliceae</taxon>
        <taxon>Chenopodium</taxon>
    </lineage>
</organism>
<keyword evidence="2" id="KW-0808">Transferase</keyword>